<dbReference type="EMBL" id="MHFR01000068">
    <property type="protein sequence ID" value="OGW95130.1"/>
    <property type="molecule type" value="Genomic_DNA"/>
</dbReference>
<dbReference type="SUPFAM" id="SSF53756">
    <property type="entry name" value="UDP-Glycosyltransferase/glycogen phosphorylase"/>
    <property type="match status" value="1"/>
</dbReference>
<dbReference type="InterPro" id="IPR028098">
    <property type="entry name" value="Glyco_trans_4-like_N"/>
</dbReference>
<gene>
    <name evidence="3" type="ORF">A3G33_04145</name>
</gene>
<comment type="caution">
    <text evidence="3">The sequence shown here is derived from an EMBL/GenBank/DDBJ whole genome shotgun (WGS) entry which is preliminary data.</text>
</comment>
<reference evidence="3 4" key="1">
    <citation type="journal article" date="2016" name="Nat. Commun.">
        <title>Thousands of microbial genomes shed light on interconnected biogeochemical processes in an aquifer system.</title>
        <authorList>
            <person name="Anantharaman K."/>
            <person name="Brown C.T."/>
            <person name="Hug L.A."/>
            <person name="Sharon I."/>
            <person name="Castelle C.J."/>
            <person name="Probst A.J."/>
            <person name="Thomas B.C."/>
            <person name="Singh A."/>
            <person name="Wilkins M.J."/>
            <person name="Karaoz U."/>
            <person name="Brodie E.L."/>
            <person name="Williams K.H."/>
            <person name="Hubbard S.S."/>
            <person name="Banfield J.F."/>
        </authorList>
    </citation>
    <scope>NUCLEOTIDE SEQUENCE [LARGE SCALE GENOMIC DNA]</scope>
</reference>
<sequence length="327" mass="38043">MWPVTNGGARYVEYIISKLLRDGNVVTLFLPEPKEKRIHETIPGVKAVYYQSLHPYHHFVNFPLIQALYRECFENRPDGIVINYPFQFLMVHRIAKQFKIPVTVVAHNIEFLRFRSMKKYFLSIIIFFSEWFALRCSSHVWAITHRVREQITAIFHVESEVVSHIPDPNIFKVISESESRELKRSFFPDFKKIVLFFGNLQYSPNREAVHFLNDVIAKEVFERDKEIQFLIVGEGHPRKIYMQNVMTIGYVENIQEYIYAADVVAIPVYQGGGVNIKALEVIACGKPLFVSTFVADGLDEDLRRKVKICARDEFAGLILDFFRKTAG</sequence>
<evidence type="ECO:0000256" key="1">
    <source>
        <dbReference type="ARBA" id="ARBA00022679"/>
    </source>
</evidence>
<dbReference type="Gene3D" id="3.40.50.2000">
    <property type="entry name" value="Glycogen Phosphorylase B"/>
    <property type="match status" value="2"/>
</dbReference>
<dbReference type="PANTHER" id="PTHR46401:SF2">
    <property type="entry name" value="GLYCOSYLTRANSFERASE WBBK-RELATED"/>
    <property type="match status" value="1"/>
</dbReference>
<feature type="domain" description="Glycosyltransferase subfamily 4-like N-terminal" evidence="2">
    <location>
        <begin position="6"/>
        <end position="166"/>
    </location>
</feature>
<dbReference type="GO" id="GO:0016757">
    <property type="term" value="F:glycosyltransferase activity"/>
    <property type="evidence" value="ECO:0007669"/>
    <property type="project" value="TreeGrafter"/>
</dbReference>
<keyword evidence="1" id="KW-0808">Transferase</keyword>
<dbReference type="GO" id="GO:0009103">
    <property type="term" value="P:lipopolysaccharide biosynthetic process"/>
    <property type="evidence" value="ECO:0007669"/>
    <property type="project" value="TreeGrafter"/>
</dbReference>
<evidence type="ECO:0000313" key="4">
    <source>
        <dbReference type="Proteomes" id="UP000178187"/>
    </source>
</evidence>
<dbReference type="PANTHER" id="PTHR46401">
    <property type="entry name" value="GLYCOSYLTRANSFERASE WBBK-RELATED"/>
    <property type="match status" value="1"/>
</dbReference>
<dbReference type="Pfam" id="PF13692">
    <property type="entry name" value="Glyco_trans_1_4"/>
    <property type="match status" value="1"/>
</dbReference>
<accession>A0A1G1KQB6</accession>
<evidence type="ECO:0000259" key="2">
    <source>
        <dbReference type="Pfam" id="PF13439"/>
    </source>
</evidence>
<name>A0A1G1KQB6_9BACT</name>
<proteinExistence type="predicted"/>
<protein>
    <recommendedName>
        <fullName evidence="2">Glycosyltransferase subfamily 4-like N-terminal domain-containing protein</fullName>
    </recommendedName>
</protein>
<evidence type="ECO:0000313" key="3">
    <source>
        <dbReference type="EMBL" id="OGW95130.1"/>
    </source>
</evidence>
<dbReference type="AlphaFoldDB" id="A0A1G1KQB6"/>
<dbReference type="Proteomes" id="UP000178187">
    <property type="component" value="Unassembled WGS sequence"/>
</dbReference>
<organism evidence="3 4">
    <name type="scientific">Candidatus Danuiimicrobium aquiferis</name>
    <dbReference type="NCBI Taxonomy" id="1801832"/>
    <lineage>
        <taxon>Bacteria</taxon>
        <taxon>Pseudomonadati</taxon>
        <taxon>Candidatus Omnitrophota</taxon>
        <taxon>Candidatus Danuiimicrobium</taxon>
    </lineage>
</organism>
<dbReference type="Pfam" id="PF13439">
    <property type="entry name" value="Glyco_transf_4"/>
    <property type="match status" value="1"/>
</dbReference>